<dbReference type="InterPro" id="IPR036388">
    <property type="entry name" value="WH-like_DNA-bd_sf"/>
</dbReference>
<dbReference type="PROSITE" id="PS51755">
    <property type="entry name" value="OMPR_PHOB"/>
    <property type="match status" value="1"/>
</dbReference>
<evidence type="ECO:0000256" key="4">
    <source>
        <dbReference type="ARBA" id="ARBA00023015"/>
    </source>
</evidence>
<feature type="DNA-binding region" description="OmpR/PhoB-type" evidence="9">
    <location>
        <begin position="131"/>
        <end position="227"/>
    </location>
</feature>
<dbReference type="SMART" id="SM00862">
    <property type="entry name" value="Trans_reg_C"/>
    <property type="match status" value="1"/>
</dbReference>
<dbReference type="InterPro" id="IPR011006">
    <property type="entry name" value="CheY-like_superfamily"/>
</dbReference>
<protein>
    <recommendedName>
        <fullName evidence="1">Stage 0 sporulation protein A homolog</fullName>
    </recommendedName>
</protein>
<evidence type="ECO:0000256" key="5">
    <source>
        <dbReference type="ARBA" id="ARBA00023125"/>
    </source>
</evidence>
<dbReference type="SUPFAM" id="SSF52172">
    <property type="entry name" value="CheY-like"/>
    <property type="match status" value="1"/>
</dbReference>
<evidence type="ECO:0000256" key="9">
    <source>
        <dbReference type="PROSITE-ProRule" id="PRU01091"/>
    </source>
</evidence>
<dbReference type="FunFam" id="1.10.10.10:FF:000018">
    <property type="entry name" value="DNA-binding response regulator ResD"/>
    <property type="match status" value="1"/>
</dbReference>
<dbReference type="RefSeq" id="WP_154537788.1">
    <property type="nucleotide sequence ID" value="NZ_VUNE01000002.1"/>
</dbReference>
<keyword evidence="13" id="KW-1185">Reference proteome</keyword>
<evidence type="ECO:0000313" key="12">
    <source>
        <dbReference type="EMBL" id="MST62400.1"/>
    </source>
</evidence>
<dbReference type="Pfam" id="PF00486">
    <property type="entry name" value="Trans_reg_C"/>
    <property type="match status" value="1"/>
</dbReference>
<evidence type="ECO:0000256" key="2">
    <source>
        <dbReference type="ARBA" id="ARBA00022553"/>
    </source>
</evidence>
<feature type="domain" description="Response regulatory" evidence="10">
    <location>
        <begin position="1"/>
        <end position="117"/>
    </location>
</feature>
<accession>A0A6N7X0A6</accession>
<dbReference type="GO" id="GO:0000976">
    <property type="term" value="F:transcription cis-regulatory region binding"/>
    <property type="evidence" value="ECO:0007669"/>
    <property type="project" value="TreeGrafter"/>
</dbReference>
<name>A0A6N7X0A6_9FIRM</name>
<comment type="caution">
    <text evidence="12">The sequence shown here is derived from an EMBL/GenBank/DDBJ whole genome shotgun (WGS) entry which is preliminary data.</text>
</comment>
<keyword evidence="2 8" id="KW-0597">Phosphoprotein</keyword>
<dbReference type="SUPFAM" id="SSF46894">
    <property type="entry name" value="C-terminal effector domain of the bipartite response regulators"/>
    <property type="match status" value="1"/>
</dbReference>
<evidence type="ECO:0000259" key="11">
    <source>
        <dbReference type="PROSITE" id="PS51755"/>
    </source>
</evidence>
<organism evidence="12 13">
    <name type="scientific">Peptostreptococcus porci</name>
    <dbReference type="NCBI Taxonomy" id="2652282"/>
    <lineage>
        <taxon>Bacteria</taxon>
        <taxon>Bacillati</taxon>
        <taxon>Bacillota</taxon>
        <taxon>Clostridia</taxon>
        <taxon>Peptostreptococcales</taxon>
        <taxon>Peptostreptococcaceae</taxon>
        <taxon>Peptostreptococcus</taxon>
    </lineage>
</organism>
<dbReference type="SMART" id="SM00448">
    <property type="entry name" value="REC"/>
    <property type="match status" value="1"/>
</dbReference>
<feature type="modified residue" description="4-aspartylphosphate" evidence="8">
    <location>
        <position position="50"/>
    </location>
</feature>
<dbReference type="Gene3D" id="6.10.250.690">
    <property type="match status" value="1"/>
</dbReference>
<evidence type="ECO:0000313" key="13">
    <source>
        <dbReference type="Proteomes" id="UP000440713"/>
    </source>
</evidence>
<comment type="function">
    <text evidence="7">May play the central regulatory role in sporulation. It may be an element of the effector pathway responsible for the activation of sporulation genes in response to nutritional stress. Spo0A may act in concert with spo0H (a sigma factor) to control the expression of some genes that are critical to the sporulation process.</text>
</comment>
<dbReference type="PANTHER" id="PTHR48111:SF40">
    <property type="entry name" value="PHOSPHATE REGULON TRANSCRIPTIONAL REGULATORY PROTEIN PHOB"/>
    <property type="match status" value="1"/>
</dbReference>
<dbReference type="Proteomes" id="UP000440713">
    <property type="component" value="Unassembled WGS sequence"/>
</dbReference>
<evidence type="ECO:0000256" key="6">
    <source>
        <dbReference type="ARBA" id="ARBA00023163"/>
    </source>
</evidence>
<dbReference type="AlphaFoldDB" id="A0A6N7X0A6"/>
<dbReference type="Gene3D" id="3.40.50.2300">
    <property type="match status" value="1"/>
</dbReference>
<dbReference type="EMBL" id="VUNE01000002">
    <property type="protein sequence ID" value="MST62400.1"/>
    <property type="molecule type" value="Genomic_DNA"/>
</dbReference>
<dbReference type="InterPro" id="IPR016032">
    <property type="entry name" value="Sig_transdc_resp-reg_C-effctor"/>
</dbReference>
<evidence type="ECO:0000256" key="3">
    <source>
        <dbReference type="ARBA" id="ARBA00023012"/>
    </source>
</evidence>
<dbReference type="InterPro" id="IPR039420">
    <property type="entry name" value="WalR-like"/>
</dbReference>
<sequence>MIFCVEDEKSIRDLIVYALKAQGFEVVGFENGEEMLMQIENYNPELFLLDIMLPGIDGIEIMKSIRENPKTEGIPVIMLTAKSDEFDKILGLDSGADDYITKPFSVLELIARVKAAIRRSNRRNDSDGNRLELIKIDNLSLDVSSREVKVNGQTVELTFKEFELLKKLIENKGIVLSREMLLDEIWGFEYGGETRTVDVHIASIRNKIGDMSSCIQTVRNVGYKFGDKNSKKG</sequence>
<dbReference type="InterPro" id="IPR001789">
    <property type="entry name" value="Sig_transdc_resp-reg_receiver"/>
</dbReference>
<proteinExistence type="predicted"/>
<dbReference type="GO" id="GO:0005829">
    <property type="term" value="C:cytosol"/>
    <property type="evidence" value="ECO:0007669"/>
    <property type="project" value="TreeGrafter"/>
</dbReference>
<keyword evidence="6" id="KW-0804">Transcription</keyword>
<feature type="domain" description="OmpR/PhoB-type" evidence="11">
    <location>
        <begin position="131"/>
        <end position="227"/>
    </location>
</feature>
<keyword evidence="4" id="KW-0805">Transcription regulation</keyword>
<evidence type="ECO:0000256" key="1">
    <source>
        <dbReference type="ARBA" id="ARBA00018672"/>
    </source>
</evidence>
<reference evidence="12 13" key="1">
    <citation type="submission" date="2019-08" db="EMBL/GenBank/DDBJ databases">
        <title>In-depth cultivation of the pig gut microbiome towards novel bacterial diversity and tailored functional studies.</title>
        <authorList>
            <person name="Wylensek D."/>
            <person name="Hitch T.C.A."/>
            <person name="Clavel T."/>
        </authorList>
    </citation>
    <scope>NUCLEOTIDE SEQUENCE [LARGE SCALE GENOMIC DNA]</scope>
    <source>
        <strain evidence="12 13">WCA-SAB-591-4A-A</strain>
    </source>
</reference>
<evidence type="ECO:0000259" key="10">
    <source>
        <dbReference type="PROSITE" id="PS50110"/>
    </source>
</evidence>
<dbReference type="CDD" id="cd00383">
    <property type="entry name" value="trans_reg_C"/>
    <property type="match status" value="1"/>
</dbReference>
<keyword evidence="3" id="KW-0902">Two-component regulatory system</keyword>
<keyword evidence="5 9" id="KW-0238">DNA-binding</keyword>
<dbReference type="Pfam" id="PF00072">
    <property type="entry name" value="Response_reg"/>
    <property type="match status" value="1"/>
</dbReference>
<dbReference type="GO" id="GO:0000156">
    <property type="term" value="F:phosphorelay response regulator activity"/>
    <property type="evidence" value="ECO:0007669"/>
    <property type="project" value="TreeGrafter"/>
</dbReference>
<evidence type="ECO:0000256" key="7">
    <source>
        <dbReference type="ARBA" id="ARBA00024867"/>
    </source>
</evidence>
<dbReference type="Gene3D" id="1.10.10.10">
    <property type="entry name" value="Winged helix-like DNA-binding domain superfamily/Winged helix DNA-binding domain"/>
    <property type="match status" value="1"/>
</dbReference>
<dbReference type="PANTHER" id="PTHR48111">
    <property type="entry name" value="REGULATOR OF RPOS"/>
    <property type="match status" value="1"/>
</dbReference>
<dbReference type="PROSITE" id="PS50110">
    <property type="entry name" value="RESPONSE_REGULATORY"/>
    <property type="match status" value="1"/>
</dbReference>
<dbReference type="GO" id="GO:0006355">
    <property type="term" value="P:regulation of DNA-templated transcription"/>
    <property type="evidence" value="ECO:0007669"/>
    <property type="project" value="InterPro"/>
</dbReference>
<dbReference type="GO" id="GO:0032993">
    <property type="term" value="C:protein-DNA complex"/>
    <property type="evidence" value="ECO:0007669"/>
    <property type="project" value="TreeGrafter"/>
</dbReference>
<gene>
    <name evidence="12" type="ORF">FYJ71_05340</name>
</gene>
<dbReference type="InterPro" id="IPR001867">
    <property type="entry name" value="OmpR/PhoB-type_DNA-bd"/>
</dbReference>
<evidence type="ECO:0000256" key="8">
    <source>
        <dbReference type="PROSITE-ProRule" id="PRU00169"/>
    </source>
</evidence>